<keyword evidence="2 5" id="KW-0689">Ribosomal protein</keyword>
<gene>
    <name evidence="6" type="primary">rpl16</name>
    <name evidence="6" type="ORF">MA16_Dca025144</name>
</gene>
<dbReference type="InterPro" id="IPR036920">
    <property type="entry name" value="Ribosomal_uL16_sf"/>
</dbReference>
<reference evidence="6 7" key="1">
    <citation type="journal article" date="2016" name="Sci. Rep.">
        <title>The Dendrobium catenatum Lindl. genome sequence provides insights into polysaccharide synthase, floral development and adaptive evolution.</title>
        <authorList>
            <person name="Zhang G.Q."/>
            <person name="Xu Q."/>
            <person name="Bian C."/>
            <person name="Tsai W.C."/>
            <person name="Yeh C.M."/>
            <person name="Liu K.W."/>
            <person name="Yoshida K."/>
            <person name="Zhang L.S."/>
            <person name="Chang S.B."/>
            <person name="Chen F."/>
            <person name="Shi Y."/>
            <person name="Su Y.Y."/>
            <person name="Zhang Y.Q."/>
            <person name="Chen L.J."/>
            <person name="Yin Y."/>
            <person name="Lin M."/>
            <person name="Huang H."/>
            <person name="Deng H."/>
            <person name="Wang Z.W."/>
            <person name="Zhu S.L."/>
            <person name="Zhao X."/>
            <person name="Deng C."/>
            <person name="Niu S.C."/>
            <person name="Huang J."/>
            <person name="Wang M."/>
            <person name="Liu G.H."/>
            <person name="Yang H.J."/>
            <person name="Xiao X.J."/>
            <person name="Hsiao Y.Y."/>
            <person name="Wu W.L."/>
            <person name="Chen Y.Y."/>
            <person name="Mitsuda N."/>
            <person name="Ohme-Takagi M."/>
            <person name="Luo Y.B."/>
            <person name="Van de Peer Y."/>
            <person name="Liu Z.J."/>
        </authorList>
    </citation>
    <scope>NUCLEOTIDE SEQUENCE [LARGE SCALE GENOMIC DNA]</scope>
    <source>
        <tissue evidence="6">The whole plant</tissue>
    </source>
</reference>
<sequence>MTRYARCGGKIWELIFPEKLVIVRHTETRMCSGKGSPKYWVSIVKPGQILYEMS</sequence>
<dbReference type="Proteomes" id="UP000233837">
    <property type="component" value="Unassembled WGS sequence"/>
</dbReference>
<dbReference type="InterPro" id="IPR047873">
    <property type="entry name" value="Ribosomal_uL16"/>
</dbReference>
<dbReference type="GO" id="GO:0003735">
    <property type="term" value="F:structural constituent of ribosome"/>
    <property type="evidence" value="ECO:0007669"/>
    <property type="project" value="InterPro"/>
</dbReference>
<proteinExistence type="inferred from homology"/>
<evidence type="ECO:0000313" key="6">
    <source>
        <dbReference type="EMBL" id="PKU65339.1"/>
    </source>
</evidence>
<comment type="similarity">
    <text evidence="1 5">Belongs to the universal ribosomal protein uL16 family.</text>
</comment>
<dbReference type="PRINTS" id="PR00060">
    <property type="entry name" value="RIBOSOMALL16"/>
</dbReference>
<dbReference type="AlphaFoldDB" id="A0A2I0VPK5"/>
<dbReference type="InterPro" id="IPR016180">
    <property type="entry name" value="Ribosomal_uL16_dom"/>
</dbReference>
<evidence type="ECO:0000256" key="1">
    <source>
        <dbReference type="ARBA" id="ARBA00008931"/>
    </source>
</evidence>
<keyword evidence="3 5" id="KW-0687">Ribonucleoprotein</keyword>
<dbReference type="Gene3D" id="3.90.1170.10">
    <property type="entry name" value="Ribosomal protein L10e/L16"/>
    <property type="match status" value="1"/>
</dbReference>
<dbReference type="InterPro" id="IPR000114">
    <property type="entry name" value="Ribosomal_uL16_bact-type"/>
</dbReference>
<dbReference type="Pfam" id="PF00252">
    <property type="entry name" value="Ribosomal_L16"/>
    <property type="match status" value="1"/>
</dbReference>
<keyword evidence="7" id="KW-1185">Reference proteome</keyword>
<name>A0A2I0VPK5_9ASPA</name>
<evidence type="ECO:0000313" key="7">
    <source>
        <dbReference type="Proteomes" id="UP000233837"/>
    </source>
</evidence>
<evidence type="ECO:0000256" key="3">
    <source>
        <dbReference type="ARBA" id="ARBA00023274"/>
    </source>
</evidence>
<dbReference type="PANTHER" id="PTHR12220:SF13">
    <property type="entry name" value="LARGE RIBOSOMAL SUBUNIT PROTEIN UL16M"/>
    <property type="match status" value="1"/>
</dbReference>
<protein>
    <recommendedName>
        <fullName evidence="4">50S ribosomal protein L16, chloroplastic</fullName>
    </recommendedName>
</protein>
<dbReference type="CDD" id="cd01433">
    <property type="entry name" value="Ribosomal_L16_L10e"/>
    <property type="match status" value="1"/>
</dbReference>
<dbReference type="GO" id="GO:0032543">
    <property type="term" value="P:mitochondrial translation"/>
    <property type="evidence" value="ECO:0007669"/>
    <property type="project" value="TreeGrafter"/>
</dbReference>
<dbReference type="EMBL" id="KZ503353">
    <property type="protein sequence ID" value="PKU65339.1"/>
    <property type="molecule type" value="Genomic_DNA"/>
</dbReference>
<dbReference type="STRING" id="906689.A0A2I0VPK5"/>
<dbReference type="SUPFAM" id="SSF54686">
    <property type="entry name" value="Ribosomal protein L16p/L10e"/>
    <property type="match status" value="1"/>
</dbReference>
<evidence type="ECO:0000256" key="2">
    <source>
        <dbReference type="ARBA" id="ARBA00022980"/>
    </source>
</evidence>
<dbReference type="GO" id="GO:0019843">
    <property type="term" value="F:rRNA binding"/>
    <property type="evidence" value="ECO:0007669"/>
    <property type="project" value="InterPro"/>
</dbReference>
<evidence type="ECO:0000256" key="5">
    <source>
        <dbReference type="RuleBase" id="RU004413"/>
    </source>
</evidence>
<accession>A0A2I0VPK5</accession>
<evidence type="ECO:0000256" key="4">
    <source>
        <dbReference type="ARBA" id="ARBA00035526"/>
    </source>
</evidence>
<reference evidence="6 7" key="2">
    <citation type="journal article" date="2017" name="Nature">
        <title>The Apostasia genome and the evolution of orchids.</title>
        <authorList>
            <person name="Zhang G.Q."/>
            <person name="Liu K.W."/>
            <person name="Li Z."/>
            <person name="Lohaus R."/>
            <person name="Hsiao Y.Y."/>
            <person name="Niu S.C."/>
            <person name="Wang J.Y."/>
            <person name="Lin Y.C."/>
            <person name="Xu Q."/>
            <person name="Chen L.J."/>
            <person name="Yoshida K."/>
            <person name="Fujiwara S."/>
            <person name="Wang Z.W."/>
            <person name="Zhang Y.Q."/>
            <person name="Mitsuda N."/>
            <person name="Wang M."/>
            <person name="Liu G.H."/>
            <person name="Pecoraro L."/>
            <person name="Huang H.X."/>
            <person name="Xiao X.J."/>
            <person name="Lin M."/>
            <person name="Wu X.Y."/>
            <person name="Wu W.L."/>
            <person name="Chen Y.Y."/>
            <person name="Chang S.B."/>
            <person name="Sakamoto S."/>
            <person name="Ohme-Takagi M."/>
            <person name="Yagi M."/>
            <person name="Zeng S.J."/>
            <person name="Shen C.Y."/>
            <person name="Yeh C.M."/>
            <person name="Luo Y.B."/>
            <person name="Tsai W.C."/>
            <person name="Van de Peer Y."/>
            <person name="Liu Z.J."/>
        </authorList>
    </citation>
    <scope>NUCLEOTIDE SEQUENCE [LARGE SCALE GENOMIC DNA]</scope>
    <source>
        <tissue evidence="6">The whole plant</tissue>
    </source>
</reference>
<organism evidence="6 7">
    <name type="scientific">Dendrobium catenatum</name>
    <dbReference type="NCBI Taxonomy" id="906689"/>
    <lineage>
        <taxon>Eukaryota</taxon>
        <taxon>Viridiplantae</taxon>
        <taxon>Streptophyta</taxon>
        <taxon>Embryophyta</taxon>
        <taxon>Tracheophyta</taxon>
        <taxon>Spermatophyta</taxon>
        <taxon>Magnoliopsida</taxon>
        <taxon>Liliopsida</taxon>
        <taxon>Asparagales</taxon>
        <taxon>Orchidaceae</taxon>
        <taxon>Epidendroideae</taxon>
        <taxon>Malaxideae</taxon>
        <taxon>Dendrobiinae</taxon>
        <taxon>Dendrobium</taxon>
    </lineage>
</organism>
<dbReference type="GO" id="GO:0005762">
    <property type="term" value="C:mitochondrial large ribosomal subunit"/>
    <property type="evidence" value="ECO:0007669"/>
    <property type="project" value="TreeGrafter"/>
</dbReference>
<dbReference type="PANTHER" id="PTHR12220">
    <property type="entry name" value="50S/60S RIBOSOMAL PROTEIN L16"/>
    <property type="match status" value="1"/>
</dbReference>